<dbReference type="AlphaFoldDB" id="A0A8S3SK49"/>
<keyword evidence="2" id="KW-1185">Reference proteome</keyword>
<protein>
    <submittedName>
        <fullName evidence="1">Uncharacterized protein</fullName>
    </submittedName>
</protein>
<dbReference type="EMBL" id="CAJPWZ010001682">
    <property type="protein sequence ID" value="CAG2221510.1"/>
    <property type="molecule type" value="Genomic_DNA"/>
</dbReference>
<proteinExistence type="predicted"/>
<accession>A0A8S3SK49</accession>
<comment type="caution">
    <text evidence="1">The sequence shown here is derived from an EMBL/GenBank/DDBJ whole genome shotgun (WGS) entry which is preliminary data.</text>
</comment>
<sequence>MQRCADLKVCSLDSHDREILIEIRNMRSENIPKGATVIVTPCKTSDGIVIVAVGKEDAYFDRISNDIRNGHIANVFINSQMKYLSYQQKIIANLKKNKELQKIILFLSDKESSPLLTVANQGFNYLVHSLIEIGLSVNVRDETGRSPLSGNR</sequence>
<evidence type="ECO:0000313" key="2">
    <source>
        <dbReference type="Proteomes" id="UP000683360"/>
    </source>
</evidence>
<organism evidence="1 2">
    <name type="scientific">Mytilus edulis</name>
    <name type="common">Blue mussel</name>
    <dbReference type="NCBI Taxonomy" id="6550"/>
    <lineage>
        <taxon>Eukaryota</taxon>
        <taxon>Metazoa</taxon>
        <taxon>Spiralia</taxon>
        <taxon>Lophotrochozoa</taxon>
        <taxon>Mollusca</taxon>
        <taxon>Bivalvia</taxon>
        <taxon>Autobranchia</taxon>
        <taxon>Pteriomorphia</taxon>
        <taxon>Mytilida</taxon>
        <taxon>Mytiloidea</taxon>
        <taxon>Mytilidae</taxon>
        <taxon>Mytilinae</taxon>
        <taxon>Mytilus</taxon>
    </lineage>
</organism>
<name>A0A8S3SK49_MYTED</name>
<dbReference type="Proteomes" id="UP000683360">
    <property type="component" value="Unassembled WGS sequence"/>
</dbReference>
<gene>
    <name evidence="1" type="ORF">MEDL_34890</name>
</gene>
<evidence type="ECO:0000313" key="1">
    <source>
        <dbReference type="EMBL" id="CAG2221510.1"/>
    </source>
</evidence>
<reference evidence="1" key="1">
    <citation type="submission" date="2021-03" db="EMBL/GenBank/DDBJ databases">
        <authorList>
            <person name="Bekaert M."/>
        </authorList>
    </citation>
    <scope>NUCLEOTIDE SEQUENCE</scope>
</reference>